<evidence type="ECO:0000313" key="3">
    <source>
        <dbReference type="Ensembl" id="ENSVURP00010028222.1"/>
    </source>
</evidence>
<dbReference type="OMA" id="SPRDINH"/>
<dbReference type="PROSITE" id="PS51497">
    <property type="entry name" value="UMA"/>
    <property type="match status" value="1"/>
</dbReference>
<feature type="compositionally biased region" description="Polar residues" evidence="1">
    <location>
        <begin position="59"/>
        <end position="76"/>
    </location>
</feature>
<feature type="compositionally biased region" description="Basic and acidic residues" evidence="1">
    <location>
        <begin position="32"/>
        <end position="47"/>
    </location>
</feature>
<keyword evidence="4" id="KW-1185">Reference proteome</keyword>
<proteinExistence type="predicted"/>
<reference evidence="4" key="1">
    <citation type="submission" date="2018-12" db="EMBL/GenBank/DDBJ databases">
        <authorList>
            <person name="Yazar S."/>
        </authorList>
    </citation>
    <scope>NUCLEOTIDE SEQUENCE [LARGE SCALE GENOMIC DNA]</scope>
</reference>
<protein>
    <submittedName>
        <fullName evidence="3">UBAP1-MVB12-associated (UMA) domain containing 1</fullName>
    </submittedName>
</protein>
<dbReference type="InterPro" id="IPR053292">
    <property type="entry name" value="UBAP1-MVB12_assoc_domain"/>
</dbReference>
<gene>
    <name evidence="3" type="primary">UMAD1</name>
</gene>
<dbReference type="Ensembl" id="ENSVURT00010032167.1">
    <property type="protein sequence ID" value="ENSVURP00010028222.1"/>
    <property type="gene ID" value="ENSVURG00010021617.1"/>
</dbReference>
<dbReference type="PANTHER" id="PTHR36291:SF1">
    <property type="entry name" value="UBAP1-MVB12-ASSOCIATED (UMA)-DOMAIN CONTAINING PROTEIN 1"/>
    <property type="match status" value="1"/>
</dbReference>
<accession>A0A4X2M4F7</accession>
<organism evidence="3 4">
    <name type="scientific">Vombatus ursinus</name>
    <name type="common">Common wombat</name>
    <dbReference type="NCBI Taxonomy" id="29139"/>
    <lineage>
        <taxon>Eukaryota</taxon>
        <taxon>Metazoa</taxon>
        <taxon>Chordata</taxon>
        <taxon>Craniata</taxon>
        <taxon>Vertebrata</taxon>
        <taxon>Euteleostomi</taxon>
        <taxon>Mammalia</taxon>
        <taxon>Metatheria</taxon>
        <taxon>Diprotodontia</taxon>
        <taxon>Vombatidae</taxon>
        <taxon>Vombatus</taxon>
    </lineage>
</organism>
<reference evidence="3" key="3">
    <citation type="submission" date="2025-09" db="UniProtKB">
        <authorList>
            <consortium name="Ensembl"/>
        </authorList>
    </citation>
    <scope>IDENTIFICATION</scope>
</reference>
<feature type="domain" description="UMA" evidence="2">
    <location>
        <begin position="84"/>
        <end position="132"/>
    </location>
</feature>
<dbReference type="PANTHER" id="PTHR36291">
    <property type="entry name" value="UBAP1-MVB12-ASSOCIATED (UMA)-DOMAIN CONTAINING PROTEIN 1"/>
    <property type="match status" value="1"/>
</dbReference>
<dbReference type="InterPro" id="IPR023340">
    <property type="entry name" value="UMA"/>
</dbReference>
<dbReference type="Proteomes" id="UP000314987">
    <property type="component" value="Unassembled WGS sequence"/>
</dbReference>
<feature type="compositionally biased region" description="Basic and acidic residues" evidence="1">
    <location>
        <begin position="7"/>
        <end position="22"/>
    </location>
</feature>
<name>A0A4X2M4F7_VOMUR</name>
<reference evidence="3" key="2">
    <citation type="submission" date="2025-08" db="UniProtKB">
        <authorList>
            <consortium name="Ensembl"/>
        </authorList>
    </citation>
    <scope>IDENTIFICATION</scope>
</reference>
<dbReference type="GeneID" id="114050657"/>
<dbReference type="GeneTree" id="ENSGT00390000003051"/>
<dbReference type="AlphaFoldDB" id="A0A4X2M4F7"/>
<sequence>MFHFFRKPSEPKKAPAPEREADGFVLLGDTENEQRASPRGSPSEEAKQPSQADVGDQPPGSTSSPPMDSEGQTVENSALVSELLRDVPFTLAPHVLAVQGTVSDLPSHLLTSEVSDNLSRFLYDFTLENSVLCNP</sequence>
<dbReference type="RefSeq" id="XP_027728313.1">
    <property type="nucleotide sequence ID" value="XM_027872512.1"/>
</dbReference>
<evidence type="ECO:0000256" key="1">
    <source>
        <dbReference type="SAM" id="MobiDB-lite"/>
    </source>
</evidence>
<evidence type="ECO:0000259" key="2">
    <source>
        <dbReference type="PROSITE" id="PS51497"/>
    </source>
</evidence>
<dbReference type="RefSeq" id="XP_027728312.1">
    <property type="nucleotide sequence ID" value="XM_027872511.1"/>
</dbReference>
<evidence type="ECO:0000313" key="4">
    <source>
        <dbReference type="Proteomes" id="UP000314987"/>
    </source>
</evidence>
<feature type="region of interest" description="Disordered" evidence="1">
    <location>
        <begin position="1"/>
        <end position="76"/>
    </location>
</feature>
<dbReference type="CTD" id="729852"/>